<protein>
    <submittedName>
        <fullName evidence="2">Uncharacterized protein</fullName>
    </submittedName>
</protein>
<sequence length="138" mass="15127">MHWHAYTWTGAGADRGNEAERRTTSPDFTSSALPPMRTGDWLAKPAARIAATVDDVREAAEWLAAEYGKIRAALRSPERILLDDRLATALELLSGGVDVQWGEWLQDGRFSSIAMICCPNKHVSHRCPAGRLAQAGAR</sequence>
<feature type="compositionally biased region" description="Basic and acidic residues" evidence="1">
    <location>
        <begin position="15"/>
        <end position="24"/>
    </location>
</feature>
<dbReference type="KEGG" id="noa:BKM31_32645"/>
<dbReference type="RefSeq" id="WP_080041845.1">
    <property type="nucleotide sequence ID" value="NZ_CP017717.1"/>
</dbReference>
<dbReference type="AlphaFoldDB" id="A0A1V0A5U1"/>
<dbReference type="Proteomes" id="UP000190797">
    <property type="component" value="Chromosome"/>
</dbReference>
<accession>A0A1V0A5U1</accession>
<evidence type="ECO:0000256" key="1">
    <source>
        <dbReference type="SAM" id="MobiDB-lite"/>
    </source>
</evidence>
<reference evidence="3" key="1">
    <citation type="journal article" date="2017" name="Med. Chem. Commun.">
        <title>Nonomuraea sp. ATCC 55076 harbours the largest actinomycete chromosome to date and the kistamicin biosynthetic gene cluster.</title>
        <authorList>
            <person name="Nazari B."/>
            <person name="Forneris C.C."/>
            <person name="Gibson M.I."/>
            <person name="Moon K."/>
            <person name="Schramma K.R."/>
            <person name="Seyedsayamdost M.R."/>
        </authorList>
    </citation>
    <scope>NUCLEOTIDE SEQUENCE [LARGE SCALE GENOMIC DNA]</scope>
    <source>
        <strain evidence="3">ATCC 55076</strain>
    </source>
</reference>
<evidence type="ECO:0000313" key="3">
    <source>
        <dbReference type="Proteomes" id="UP000190797"/>
    </source>
</evidence>
<feature type="region of interest" description="Disordered" evidence="1">
    <location>
        <begin position="14"/>
        <end position="34"/>
    </location>
</feature>
<organism evidence="2 3">
    <name type="scientific">[Actinomadura] parvosata subsp. kistnae</name>
    <dbReference type="NCBI Taxonomy" id="1909395"/>
    <lineage>
        <taxon>Bacteria</taxon>
        <taxon>Bacillati</taxon>
        <taxon>Actinomycetota</taxon>
        <taxon>Actinomycetes</taxon>
        <taxon>Streptosporangiales</taxon>
        <taxon>Streptosporangiaceae</taxon>
        <taxon>Nonomuraea</taxon>
    </lineage>
</organism>
<keyword evidence="3" id="KW-1185">Reference proteome</keyword>
<evidence type="ECO:0000313" key="2">
    <source>
        <dbReference type="EMBL" id="AQZ65578.1"/>
    </source>
</evidence>
<dbReference type="EMBL" id="CP017717">
    <property type="protein sequence ID" value="AQZ65578.1"/>
    <property type="molecule type" value="Genomic_DNA"/>
</dbReference>
<dbReference type="OrthoDB" id="4320824at2"/>
<gene>
    <name evidence="2" type="ORF">BKM31_32645</name>
</gene>
<proteinExistence type="predicted"/>
<name>A0A1V0A5U1_9ACTN</name>